<accession>A0A428ZB11</accession>
<dbReference type="Gene3D" id="2.60.40.1890">
    <property type="entry name" value="PCu(A)C copper chaperone"/>
    <property type="match status" value="1"/>
</dbReference>
<evidence type="ECO:0000313" key="3">
    <source>
        <dbReference type="Proteomes" id="UP000287547"/>
    </source>
</evidence>
<organism evidence="2 3">
    <name type="scientific">Kibdelosporangium aridum</name>
    <dbReference type="NCBI Taxonomy" id="2030"/>
    <lineage>
        <taxon>Bacteria</taxon>
        <taxon>Bacillati</taxon>
        <taxon>Actinomycetota</taxon>
        <taxon>Actinomycetes</taxon>
        <taxon>Pseudonocardiales</taxon>
        <taxon>Pseudonocardiaceae</taxon>
        <taxon>Kibdelosporangium</taxon>
    </lineage>
</organism>
<evidence type="ECO:0000256" key="1">
    <source>
        <dbReference type="SAM" id="MobiDB-lite"/>
    </source>
</evidence>
<dbReference type="InterPro" id="IPR007410">
    <property type="entry name" value="LpqE-like"/>
</dbReference>
<dbReference type="OrthoDB" id="5188566at2"/>
<dbReference type="RefSeq" id="WP_051794785.1">
    <property type="nucleotide sequence ID" value="NZ_QHKI01000013.1"/>
</dbReference>
<proteinExistence type="predicted"/>
<dbReference type="InterPro" id="IPR036182">
    <property type="entry name" value="PCuAC_sf"/>
</dbReference>
<dbReference type="AlphaFoldDB" id="A0A428ZB11"/>
<dbReference type="PROSITE" id="PS51257">
    <property type="entry name" value="PROKAR_LIPOPROTEIN"/>
    <property type="match status" value="1"/>
</dbReference>
<dbReference type="Proteomes" id="UP000287547">
    <property type="component" value="Unassembled WGS sequence"/>
</dbReference>
<name>A0A428ZB11_KIBAR</name>
<evidence type="ECO:0000313" key="2">
    <source>
        <dbReference type="EMBL" id="RSM85267.1"/>
    </source>
</evidence>
<comment type="caution">
    <text evidence="2">The sequence shown here is derived from an EMBL/GenBank/DDBJ whole genome shotgun (WGS) entry which is preliminary data.</text>
</comment>
<dbReference type="SUPFAM" id="SSF110087">
    <property type="entry name" value="DR1885-like metal-binding protein"/>
    <property type="match status" value="1"/>
</dbReference>
<dbReference type="EMBL" id="QHKI01000013">
    <property type="protein sequence ID" value="RSM85267.1"/>
    <property type="molecule type" value="Genomic_DNA"/>
</dbReference>
<sequence>MKRYFVVAMTVLPIAAGCGSQGEIQSGTIGTNGQIGPILVRNMYVEAPRDGSYASNDTGRLRLWLFNTAANDDRLTAVRSDAVERTAIKWDRDCAGTFETPAGLPLPAGDAKPQPAAYFVELTGFNHPVLAGTTIPVFLTFENAGQGRIDAMVEASHDGDSTTPPSCSTPSPPSG</sequence>
<dbReference type="Pfam" id="PF04314">
    <property type="entry name" value="PCuAC"/>
    <property type="match status" value="1"/>
</dbReference>
<feature type="region of interest" description="Disordered" evidence="1">
    <location>
        <begin position="155"/>
        <end position="175"/>
    </location>
</feature>
<protein>
    <submittedName>
        <fullName evidence="2">Copper chaperone PCu(A)C</fullName>
    </submittedName>
</protein>
<reference evidence="2 3" key="1">
    <citation type="submission" date="2018-05" db="EMBL/GenBank/DDBJ databases">
        <title>Evolution of GPA BGCs.</title>
        <authorList>
            <person name="Waglechner N."/>
            <person name="Wright G.D."/>
        </authorList>
    </citation>
    <scope>NUCLEOTIDE SEQUENCE [LARGE SCALE GENOMIC DNA]</scope>
    <source>
        <strain evidence="2 3">A82846</strain>
    </source>
</reference>
<gene>
    <name evidence="2" type="ORF">DMH04_18440</name>
</gene>